<keyword evidence="8" id="KW-1185">Reference proteome</keyword>
<evidence type="ECO:0000313" key="8">
    <source>
        <dbReference type="Proteomes" id="UP000220246"/>
    </source>
</evidence>
<dbReference type="SUPFAM" id="SSF53383">
    <property type="entry name" value="PLP-dependent transferases"/>
    <property type="match status" value="1"/>
</dbReference>
<dbReference type="InterPro" id="IPR015424">
    <property type="entry name" value="PyrdxlP-dep_Trfase"/>
</dbReference>
<evidence type="ECO:0000256" key="2">
    <source>
        <dbReference type="ARBA" id="ARBA00022898"/>
    </source>
</evidence>
<feature type="domain" description="HTH gntR-type" evidence="6">
    <location>
        <begin position="37"/>
        <end position="105"/>
    </location>
</feature>
<evidence type="ECO:0000313" key="7">
    <source>
        <dbReference type="EMBL" id="PEH89676.1"/>
    </source>
</evidence>
<dbReference type="Gene3D" id="3.40.640.10">
    <property type="entry name" value="Type I PLP-dependent aspartate aminotransferase-like (Major domain)"/>
    <property type="match status" value="1"/>
</dbReference>
<keyword evidence="3" id="KW-0805">Transcription regulation</keyword>
<dbReference type="PANTHER" id="PTHR46577:SF2">
    <property type="entry name" value="TRANSCRIPTIONAL REGULATORY PROTEIN"/>
    <property type="match status" value="1"/>
</dbReference>
<accession>A0A2A7UWU6</accession>
<dbReference type="SUPFAM" id="SSF46785">
    <property type="entry name" value="Winged helix' DNA-binding domain"/>
    <property type="match status" value="1"/>
</dbReference>
<sequence>MTLLPAPDSSLPADAELPARRQAGGAWHWQPLRGSGVPLVEQLVTHVEGLVRSHGLRAGMRLPSVRQLAQDSGVSRDTVVQAYDRLAALGLVHSRRGAGFFVSALRNLGAPQQPLEAAMRVAADQPIDTPYLLRNMFQQGAVPEATGSVGLLPPQWLEPEMLTAAIRSVGRSAGISLSGYGLPQGYGPLRQQIAAYLQAQDVPVHPEHNLVMVAGVTQGLDLIVRLMVRPGDVVLVEDPAWFHIFGRLQAVGAQVVGVPRGPGGPDIAALQALAAQHKPRLFILNTAVHNPTGQTLSAGVAHALLKVAEEHDFQLVEDDTYADFHPGQPVRLAALDRLQRVLLVGGYAKTLAGSLRVGYIAAHADRLQQLVDLKLLAGLTTPQLGEMVVHRILSEGQYRRHVERLRARVDKARAQCLRRVEALGWQVPQEPQAGMFVWADCGMDSELLARRAAEQGLLMAPGVLFSPRQVPGSMLRLSVPLAQHAPAWELMARLVAQERRR</sequence>
<protein>
    <submittedName>
        <fullName evidence="7">PLP-dependent aminotransferase family protein</fullName>
    </submittedName>
</protein>
<evidence type="ECO:0000256" key="4">
    <source>
        <dbReference type="ARBA" id="ARBA00023125"/>
    </source>
</evidence>
<evidence type="ECO:0000259" key="6">
    <source>
        <dbReference type="PROSITE" id="PS50949"/>
    </source>
</evidence>
<dbReference type="Pfam" id="PF00155">
    <property type="entry name" value="Aminotran_1_2"/>
    <property type="match status" value="1"/>
</dbReference>
<comment type="caution">
    <text evidence="7">The sequence shown here is derived from an EMBL/GenBank/DDBJ whole genome shotgun (WGS) entry which is preliminary data.</text>
</comment>
<keyword evidence="4" id="KW-0238">DNA-binding</keyword>
<dbReference type="InterPro" id="IPR004839">
    <property type="entry name" value="Aminotransferase_I/II_large"/>
</dbReference>
<dbReference type="PROSITE" id="PS50949">
    <property type="entry name" value="HTH_GNTR"/>
    <property type="match status" value="1"/>
</dbReference>
<keyword evidence="7" id="KW-0808">Transferase</keyword>
<dbReference type="InterPro" id="IPR051446">
    <property type="entry name" value="HTH_trans_reg/aminotransferase"/>
</dbReference>
<dbReference type="GO" id="GO:0030170">
    <property type="term" value="F:pyridoxal phosphate binding"/>
    <property type="evidence" value="ECO:0007669"/>
    <property type="project" value="InterPro"/>
</dbReference>
<keyword evidence="7" id="KW-0032">Aminotransferase</keyword>
<comment type="similarity">
    <text evidence="1">In the C-terminal section; belongs to the class-I pyridoxal-phosphate-dependent aminotransferase family.</text>
</comment>
<dbReference type="OrthoDB" id="9804020at2"/>
<organism evidence="7 8">
    <name type="scientific">Comamonas terrigena</name>
    <dbReference type="NCBI Taxonomy" id="32013"/>
    <lineage>
        <taxon>Bacteria</taxon>
        <taxon>Pseudomonadati</taxon>
        <taxon>Pseudomonadota</taxon>
        <taxon>Betaproteobacteria</taxon>
        <taxon>Burkholderiales</taxon>
        <taxon>Comamonadaceae</taxon>
        <taxon>Comamonas</taxon>
    </lineage>
</organism>
<dbReference type="GO" id="GO:0008483">
    <property type="term" value="F:transaminase activity"/>
    <property type="evidence" value="ECO:0007669"/>
    <property type="project" value="UniProtKB-KW"/>
</dbReference>
<dbReference type="PANTHER" id="PTHR46577">
    <property type="entry name" value="HTH-TYPE TRANSCRIPTIONAL REGULATORY PROTEIN GABR"/>
    <property type="match status" value="1"/>
</dbReference>
<dbReference type="Pfam" id="PF00392">
    <property type="entry name" value="GntR"/>
    <property type="match status" value="1"/>
</dbReference>
<dbReference type="STRING" id="1219032.GCA_001515545_00293"/>
<dbReference type="CDD" id="cd00609">
    <property type="entry name" value="AAT_like"/>
    <property type="match status" value="1"/>
</dbReference>
<keyword evidence="5" id="KW-0804">Transcription</keyword>
<evidence type="ECO:0000256" key="5">
    <source>
        <dbReference type="ARBA" id="ARBA00023163"/>
    </source>
</evidence>
<evidence type="ECO:0000256" key="3">
    <source>
        <dbReference type="ARBA" id="ARBA00023015"/>
    </source>
</evidence>
<proteinExistence type="inferred from homology"/>
<dbReference type="GeneID" id="80801868"/>
<dbReference type="GO" id="GO:0003700">
    <property type="term" value="F:DNA-binding transcription factor activity"/>
    <property type="evidence" value="ECO:0007669"/>
    <property type="project" value="InterPro"/>
</dbReference>
<dbReference type="SMART" id="SM00345">
    <property type="entry name" value="HTH_GNTR"/>
    <property type="match status" value="1"/>
</dbReference>
<dbReference type="AlphaFoldDB" id="A0A2A7UWU6"/>
<reference evidence="8" key="1">
    <citation type="submission" date="2017-09" db="EMBL/GenBank/DDBJ databases">
        <title>FDA dAtabase for Regulatory Grade micrObial Sequences (FDA-ARGOS): Supporting development and validation of Infectious Disease Dx tests.</title>
        <authorList>
            <person name="Minogue T."/>
            <person name="Wolcott M."/>
            <person name="Wasieloski L."/>
            <person name="Aguilar W."/>
            <person name="Moore D."/>
            <person name="Tallon L."/>
            <person name="Sadzewicz L."/>
            <person name="Ott S."/>
            <person name="Zhao X."/>
            <person name="Nagaraj S."/>
            <person name="Vavikolanu K."/>
            <person name="Aluvathingal J."/>
            <person name="Nadendla S."/>
            <person name="Sichtig H."/>
        </authorList>
    </citation>
    <scope>NUCLEOTIDE SEQUENCE [LARGE SCALE GENOMIC DNA]</scope>
    <source>
        <strain evidence="8">FDAARGOS_394</strain>
    </source>
</reference>
<dbReference type="GO" id="GO:0003677">
    <property type="term" value="F:DNA binding"/>
    <property type="evidence" value="ECO:0007669"/>
    <property type="project" value="UniProtKB-KW"/>
</dbReference>
<dbReference type="InterPro" id="IPR036390">
    <property type="entry name" value="WH_DNA-bd_sf"/>
</dbReference>
<dbReference type="InterPro" id="IPR036388">
    <property type="entry name" value="WH-like_DNA-bd_sf"/>
</dbReference>
<dbReference type="InterPro" id="IPR015421">
    <property type="entry name" value="PyrdxlP-dep_Trfase_major"/>
</dbReference>
<dbReference type="PRINTS" id="PR00035">
    <property type="entry name" value="HTHGNTR"/>
</dbReference>
<dbReference type="RefSeq" id="WP_083520202.1">
    <property type="nucleotide sequence ID" value="NZ_PDEA01000001.1"/>
</dbReference>
<evidence type="ECO:0000256" key="1">
    <source>
        <dbReference type="ARBA" id="ARBA00005384"/>
    </source>
</evidence>
<dbReference type="Proteomes" id="UP000220246">
    <property type="component" value="Unassembled WGS sequence"/>
</dbReference>
<dbReference type="EMBL" id="PDEA01000001">
    <property type="protein sequence ID" value="PEH89676.1"/>
    <property type="molecule type" value="Genomic_DNA"/>
</dbReference>
<gene>
    <name evidence="7" type="ORF">CRM82_14680</name>
</gene>
<name>A0A2A7UWU6_COMTR</name>
<keyword evidence="2" id="KW-0663">Pyridoxal phosphate</keyword>
<dbReference type="CDD" id="cd07377">
    <property type="entry name" value="WHTH_GntR"/>
    <property type="match status" value="1"/>
</dbReference>
<dbReference type="Gene3D" id="1.10.10.10">
    <property type="entry name" value="Winged helix-like DNA-binding domain superfamily/Winged helix DNA-binding domain"/>
    <property type="match status" value="1"/>
</dbReference>
<dbReference type="InterPro" id="IPR000524">
    <property type="entry name" value="Tscrpt_reg_HTH_GntR"/>
</dbReference>